<keyword evidence="1" id="KW-1133">Transmembrane helix</keyword>
<feature type="transmembrane region" description="Helical" evidence="1">
    <location>
        <begin position="60"/>
        <end position="83"/>
    </location>
</feature>
<dbReference type="STRING" id="1850246.LPB138_02915"/>
<feature type="transmembrane region" description="Helical" evidence="1">
    <location>
        <begin position="157"/>
        <end position="177"/>
    </location>
</feature>
<feature type="transmembrane region" description="Helical" evidence="1">
    <location>
        <begin position="219"/>
        <end position="240"/>
    </location>
</feature>
<evidence type="ECO:0000313" key="3">
    <source>
        <dbReference type="Proteomes" id="UP000176050"/>
    </source>
</evidence>
<evidence type="ECO:0008006" key="4">
    <source>
        <dbReference type="Google" id="ProtNLM"/>
    </source>
</evidence>
<feature type="transmembrane region" description="Helical" evidence="1">
    <location>
        <begin position="252"/>
        <end position="269"/>
    </location>
</feature>
<feature type="transmembrane region" description="Helical" evidence="1">
    <location>
        <begin position="360"/>
        <end position="387"/>
    </location>
</feature>
<reference evidence="2 3" key="1">
    <citation type="submission" date="2016-10" db="EMBL/GenBank/DDBJ databases">
        <title>Lutibacter sp. LPB0138, isolated from marine gastropod.</title>
        <authorList>
            <person name="Kim E."/>
            <person name="Yi H."/>
        </authorList>
    </citation>
    <scope>NUCLEOTIDE SEQUENCE [LARGE SCALE GENOMIC DNA]</scope>
    <source>
        <strain evidence="2 3">LPB0138</strain>
    </source>
</reference>
<accession>A0A1D8P550</accession>
<dbReference type="AlphaFoldDB" id="A0A1D8P550"/>
<evidence type="ECO:0000256" key="1">
    <source>
        <dbReference type="SAM" id="Phobius"/>
    </source>
</evidence>
<keyword evidence="1" id="KW-0812">Transmembrane</keyword>
<protein>
    <recommendedName>
        <fullName evidence="4">PNPLA domain-containing protein</fullName>
    </recommendedName>
</protein>
<sequence>MNNRIKIFLGTAREYIYAFYRFTSSAFISLTILVLIGIYLPKAPQVNSIVVNLYYSPINFSIILLFASIYSVVLSHYPNYFFLGTDNSQREWKMSNSKLLMGIVWYKRDFKNDLNAIKLENRINFLRRTLGIFFYTSLFYLVAYTSEINFNWQYSSFYVSLLILIILIIWLYILHVLKNKWKNKYKENLVEISDNNTNIPSKVKKLDDGFFEIKSILKVYVILLILTLILHVVFISYLLINQDDFPYNKTSVIISLICIVFQAVTYIYFRSFRSLLKFVFFNPKSKYIVSAFGGEYIKEFFQNSTIKKRLIIPLISKIRIIGAYSNNIFFLQITALFGFVNVLFLIYINIFPYQSIKINAIVIILSYFFFYYGIITITLKHIIYYLYSNEPRAKKYKNHFALLCLITGITVISLLLATNRFGSNLYTLKEIERHPEKEISISTFYENLKLKDTLYFIGSYGGGMKSNAWTMTVLNKLKLENSNFINNSVCISGASGGTMGLINMSTIWQNNFSIDQTSEMIEKVSTTNMLSLDITHMLGRDLITYSLIPCENCIDDRSSNAMRKYSELTNYNELYDLKNYREHWTNLYNNSNFSYPALISNTNNIKGRQGIALPLKIENKILYNTFYNGANNILELNENKTIGFYAATSTSNRFPLISPAARIKSLGQFTDGGIFDNSGMASALNMYKTLEKIDTTNLFNKKKLIFLNIINSKDLFIKNYLDIENNCVATDAPISSELISILESVSATEKLPIYIKTEIQTIADTNDNIDFKSIYLPHTFTLENVKNIYGEYYCEENEEYIEWMISKNDKIINKLLQKSKFHTKTGAIVEPPMSRVMAEPAFEFMKLMLDYPNLGNN</sequence>
<organism evidence="2 3">
    <name type="scientific">Urechidicola croceus</name>
    <dbReference type="NCBI Taxonomy" id="1850246"/>
    <lineage>
        <taxon>Bacteria</taxon>
        <taxon>Pseudomonadati</taxon>
        <taxon>Bacteroidota</taxon>
        <taxon>Flavobacteriia</taxon>
        <taxon>Flavobacteriales</taxon>
        <taxon>Flavobacteriaceae</taxon>
        <taxon>Urechidicola</taxon>
    </lineage>
</organism>
<keyword evidence="3" id="KW-1185">Reference proteome</keyword>
<name>A0A1D8P550_9FLAO</name>
<dbReference type="EMBL" id="CP017478">
    <property type="protein sequence ID" value="AOW19695.1"/>
    <property type="molecule type" value="Genomic_DNA"/>
</dbReference>
<keyword evidence="1" id="KW-0472">Membrane</keyword>
<feature type="transmembrane region" description="Helical" evidence="1">
    <location>
        <begin position="125"/>
        <end position="145"/>
    </location>
</feature>
<dbReference type="Proteomes" id="UP000176050">
    <property type="component" value="Chromosome"/>
</dbReference>
<dbReference type="KEGG" id="lul:LPB138_02915"/>
<proteinExistence type="predicted"/>
<feature type="transmembrane region" description="Helical" evidence="1">
    <location>
        <begin position="20"/>
        <end position="40"/>
    </location>
</feature>
<dbReference type="RefSeq" id="WP_070235811.1">
    <property type="nucleotide sequence ID" value="NZ_CP017478.1"/>
</dbReference>
<evidence type="ECO:0000313" key="2">
    <source>
        <dbReference type="EMBL" id="AOW19695.1"/>
    </source>
</evidence>
<feature type="transmembrane region" description="Helical" evidence="1">
    <location>
        <begin position="399"/>
        <end position="417"/>
    </location>
</feature>
<gene>
    <name evidence="2" type="ORF">LPB138_02915</name>
</gene>
<dbReference type="OrthoDB" id="1488930at2"/>
<feature type="transmembrane region" description="Helical" evidence="1">
    <location>
        <begin position="328"/>
        <end position="348"/>
    </location>
</feature>